<dbReference type="PANTHER" id="PTHR45947:SF3">
    <property type="entry name" value="SULFOQUINOVOSYL TRANSFERASE SQD2"/>
    <property type="match status" value="1"/>
</dbReference>
<gene>
    <name evidence="5" type="ORF">FKR81_02545</name>
</gene>
<dbReference type="GO" id="GO:0016758">
    <property type="term" value="F:hexosyltransferase activity"/>
    <property type="evidence" value="ECO:0007669"/>
    <property type="project" value="TreeGrafter"/>
</dbReference>
<evidence type="ECO:0000313" key="5">
    <source>
        <dbReference type="EMBL" id="TWP53659.1"/>
    </source>
</evidence>
<organism evidence="5 6">
    <name type="scientific">Lentzea tibetensis</name>
    <dbReference type="NCBI Taxonomy" id="2591470"/>
    <lineage>
        <taxon>Bacteria</taxon>
        <taxon>Bacillati</taxon>
        <taxon>Actinomycetota</taxon>
        <taxon>Actinomycetes</taxon>
        <taxon>Pseudonocardiales</taxon>
        <taxon>Pseudonocardiaceae</taxon>
        <taxon>Lentzea</taxon>
    </lineage>
</organism>
<keyword evidence="6" id="KW-1185">Reference proteome</keyword>
<evidence type="ECO:0000256" key="1">
    <source>
        <dbReference type="ARBA" id="ARBA00022676"/>
    </source>
</evidence>
<evidence type="ECO:0000259" key="3">
    <source>
        <dbReference type="Pfam" id="PF00534"/>
    </source>
</evidence>
<dbReference type="InterPro" id="IPR050194">
    <property type="entry name" value="Glycosyltransferase_grp1"/>
</dbReference>
<name>A0A563F166_9PSEU</name>
<dbReference type="GO" id="GO:1901137">
    <property type="term" value="P:carbohydrate derivative biosynthetic process"/>
    <property type="evidence" value="ECO:0007669"/>
    <property type="project" value="UniProtKB-ARBA"/>
</dbReference>
<dbReference type="Proteomes" id="UP000316639">
    <property type="component" value="Unassembled WGS sequence"/>
</dbReference>
<feature type="domain" description="Glycosyl transferase family 1" evidence="3">
    <location>
        <begin position="205"/>
        <end position="357"/>
    </location>
</feature>
<evidence type="ECO:0000256" key="2">
    <source>
        <dbReference type="ARBA" id="ARBA00022679"/>
    </source>
</evidence>
<comment type="caution">
    <text evidence="5">The sequence shown here is derived from an EMBL/GenBank/DDBJ whole genome shotgun (WGS) entry which is preliminary data.</text>
</comment>
<dbReference type="Pfam" id="PF13439">
    <property type="entry name" value="Glyco_transf_4"/>
    <property type="match status" value="1"/>
</dbReference>
<keyword evidence="1" id="KW-0328">Glycosyltransferase</keyword>
<dbReference type="Pfam" id="PF00534">
    <property type="entry name" value="Glycos_transf_1"/>
    <property type="match status" value="1"/>
</dbReference>
<proteinExistence type="predicted"/>
<sequence>MRIAMVSEHASPLPAPDAVDVGPQSRHVAELAAALCRHGHEVTVYTRRDAPHLPDLVRADRGYQVVHVPAGPAERLESLPHLGDFTNVLVEHWNANAPDVVHAHFWTSGLASVLASRRTGVPVVQSYHELGIAASSGDGSTSKRTDVERLLAREAAHVVANCSNEAFDLIRMGMNRSRISVIPSGVDIDAFTPDGPRAGRTLPRRVVTFGHLLPRSGLDHIIAALPALDDAELVIAGRSDDASEAKRLRALTVEFGVAERVVFAGEVARSAQPALLRSADVVVCGPWCDRPDALALEAMACGAPVVTTAVGGLVDAVVNGVTGRHVPPRDPGALTRTLHSLLASDTDRYEFGIAGRDRVCARYSWDRIASDTLRVYERARMLARQAPGARVADRPSSG</sequence>
<dbReference type="Gene3D" id="3.40.50.2000">
    <property type="entry name" value="Glycogen Phosphorylase B"/>
    <property type="match status" value="2"/>
</dbReference>
<accession>A0A563F166</accession>
<dbReference type="OrthoDB" id="9810929at2"/>
<reference evidence="5 6" key="1">
    <citation type="submission" date="2019-07" db="EMBL/GenBank/DDBJ databases">
        <title>Lentzea xizangensis sp. nov., isolated from Qinghai-Tibetan Plateau Soils.</title>
        <authorList>
            <person name="Huang J."/>
        </authorList>
    </citation>
    <scope>NUCLEOTIDE SEQUENCE [LARGE SCALE GENOMIC DNA]</scope>
    <source>
        <strain evidence="5 6">FXJ1.1311</strain>
    </source>
</reference>
<dbReference type="InterPro" id="IPR001296">
    <property type="entry name" value="Glyco_trans_1"/>
</dbReference>
<dbReference type="AlphaFoldDB" id="A0A563F166"/>
<dbReference type="SUPFAM" id="SSF53756">
    <property type="entry name" value="UDP-Glycosyltransferase/glycogen phosphorylase"/>
    <property type="match status" value="1"/>
</dbReference>
<feature type="domain" description="Glycosyltransferase subfamily 4-like N-terminal" evidence="4">
    <location>
        <begin position="25"/>
        <end position="189"/>
    </location>
</feature>
<evidence type="ECO:0000259" key="4">
    <source>
        <dbReference type="Pfam" id="PF13439"/>
    </source>
</evidence>
<protein>
    <submittedName>
        <fullName evidence="5">Glycosyltransferase family 1 protein</fullName>
    </submittedName>
</protein>
<keyword evidence="2 5" id="KW-0808">Transferase</keyword>
<dbReference type="InterPro" id="IPR028098">
    <property type="entry name" value="Glyco_trans_4-like_N"/>
</dbReference>
<dbReference type="RefSeq" id="WP_146349255.1">
    <property type="nucleotide sequence ID" value="NZ_VOBR01000002.1"/>
</dbReference>
<dbReference type="EMBL" id="VOBR01000002">
    <property type="protein sequence ID" value="TWP53659.1"/>
    <property type="molecule type" value="Genomic_DNA"/>
</dbReference>
<evidence type="ECO:0000313" key="6">
    <source>
        <dbReference type="Proteomes" id="UP000316639"/>
    </source>
</evidence>
<dbReference type="PANTHER" id="PTHR45947">
    <property type="entry name" value="SULFOQUINOVOSYL TRANSFERASE SQD2"/>
    <property type="match status" value="1"/>
</dbReference>